<dbReference type="GO" id="GO:0003824">
    <property type="term" value="F:catalytic activity"/>
    <property type="evidence" value="ECO:0007669"/>
    <property type="project" value="InterPro"/>
</dbReference>
<evidence type="ECO:0000313" key="4">
    <source>
        <dbReference type="Proteomes" id="UP000462435"/>
    </source>
</evidence>
<organism evidence="3 4">
    <name type="scientific">Herbaspirillum frisingense</name>
    <dbReference type="NCBI Taxonomy" id="92645"/>
    <lineage>
        <taxon>Bacteria</taxon>
        <taxon>Pseudomonadati</taxon>
        <taxon>Pseudomonadota</taxon>
        <taxon>Betaproteobacteria</taxon>
        <taxon>Burkholderiales</taxon>
        <taxon>Oxalobacteraceae</taxon>
        <taxon>Herbaspirillum</taxon>
    </lineage>
</organism>
<dbReference type="InterPro" id="IPR036265">
    <property type="entry name" value="HIT-like_sf"/>
</dbReference>
<dbReference type="Proteomes" id="UP000462435">
    <property type="component" value="Unassembled WGS sequence"/>
</dbReference>
<dbReference type="PROSITE" id="PS51084">
    <property type="entry name" value="HIT_2"/>
    <property type="match status" value="1"/>
</dbReference>
<evidence type="ECO:0000259" key="2">
    <source>
        <dbReference type="PROSITE" id="PS51084"/>
    </source>
</evidence>
<comment type="caution">
    <text evidence="3">The sequence shown here is derived from an EMBL/GenBank/DDBJ whole genome shotgun (WGS) entry which is preliminary data.</text>
</comment>
<reference evidence="4" key="1">
    <citation type="journal article" date="2020" name="MBio">
        <title>Horizontal gene transfer to a defensive symbiont with a reduced genome amongst a multipartite beetle microbiome.</title>
        <authorList>
            <person name="Waterworth S.C."/>
            <person name="Florez L.V."/>
            <person name="Rees E.R."/>
            <person name="Hertweck C."/>
            <person name="Kaltenpoth M."/>
            <person name="Kwan J.C."/>
        </authorList>
    </citation>
    <scope>NUCLEOTIDE SEQUENCE [LARGE SCALE GENOMIC DNA]</scope>
</reference>
<protein>
    <recommendedName>
        <fullName evidence="2">HIT domain-containing protein</fullName>
    </recommendedName>
</protein>
<dbReference type="PIRSF" id="PIRSF000714">
    <property type="entry name" value="HIT"/>
    <property type="match status" value="1"/>
</dbReference>
<evidence type="ECO:0000313" key="3">
    <source>
        <dbReference type="EMBL" id="KAF1042462.1"/>
    </source>
</evidence>
<dbReference type="EMBL" id="WNDX01000083">
    <property type="protein sequence ID" value="KAF1042462.1"/>
    <property type="molecule type" value="Genomic_DNA"/>
</dbReference>
<proteinExistence type="predicted"/>
<dbReference type="Gene3D" id="3.30.428.10">
    <property type="entry name" value="HIT-like"/>
    <property type="match status" value="1"/>
</dbReference>
<dbReference type="SUPFAM" id="SSF54197">
    <property type="entry name" value="HIT-like"/>
    <property type="match status" value="1"/>
</dbReference>
<dbReference type="InterPro" id="IPR026026">
    <property type="entry name" value="HIT_Hint"/>
</dbReference>
<sequence length="149" mass="16730">MSQSSQCELCAGDGGEVIWRHPAFRVVLVDEPDYPGFCRVIWNAHVKEMTDLAPAERTLVSNAVWAVEAALRETLQPEKINLATLGNMTPHVHWHVIPRFTDDRHFPSPVWAAPRREADLPSLQARRAQLPQVRDAIRRQLDAAGLPVA</sequence>
<feature type="short sequence motif" description="Histidine triad motif" evidence="1">
    <location>
        <begin position="91"/>
        <end position="95"/>
    </location>
</feature>
<dbReference type="AlphaFoldDB" id="A0A7V8FVL6"/>
<evidence type="ECO:0000256" key="1">
    <source>
        <dbReference type="PROSITE-ProRule" id="PRU00464"/>
    </source>
</evidence>
<gene>
    <name evidence="3" type="ORF">GAK35_02713</name>
</gene>
<dbReference type="InterPro" id="IPR011146">
    <property type="entry name" value="HIT-like"/>
</dbReference>
<name>A0A7V8FVL6_9BURK</name>
<dbReference type="Pfam" id="PF01230">
    <property type="entry name" value="HIT"/>
    <property type="match status" value="1"/>
</dbReference>
<feature type="domain" description="HIT" evidence="2">
    <location>
        <begin position="5"/>
        <end position="106"/>
    </location>
</feature>
<accession>A0A7V8FVL6</accession>